<evidence type="ECO:0000313" key="2">
    <source>
        <dbReference type="Proteomes" id="UP000275078"/>
    </source>
</evidence>
<keyword evidence="2" id="KW-1185">Reference proteome</keyword>
<accession>A0A3N4HMZ4</accession>
<dbReference type="Proteomes" id="UP000275078">
    <property type="component" value="Unassembled WGS sequence"/>
</dbReference>
<evidence type="ECO:0000313" key="1">
    <source>
        <dbReference type="EMBL" id="RPA73471.1"/>
    </source>
</evidence>
<dbReference type="EMBL" id="ML119820">
    <property type="protein sequence ID" value="RPA73471.1"/>
    <property type="molecule type" value="Genomic_DNA"/>
</dbReference>
<proteinExistence type="predicted"/>
<sequence>MASSPTTCLFCNNVFADENEKRHHFLVEHDNLCKLFFTTPEADPNQPLYNIMIWRASDLHFRCPFKGCDFRVIDLGAFIRHFPKNKSCVWTLSSEHKPQSDNLEFKRGVNERYDLPLCFEYNPETSPVMVDAGTDPRPASLLLTSTIIDSPSDAFSTNLQTHASPQQIIETTASPLQTSNPTLVPAIATASPSTNVAVWTGEQLRASLRNEYMRRLHGDMMATLGDNTVDLKESGKRQEELKNWFENGMKLLKEAEGEDLCL</sequence>
<protein>
    <submittedName>
        <fullName evidence="1">Uncharacterized protein</fullName>
    </submittedName>
</protein>
<reference evidence="1 2" key="1">
    <citation type="journal article" date="2018" name="Nat. Ecol. Evol.">
        <title>Pezizomycetes genomes reveal the molecular basis of ectomycorrhizal truffle lifestyle.</title>
        <authorList>
            <person name="Murat C."/>
            <person name="Payen T."/>
            <person name="Noel B."/>
            <person name="Kuo A."/>
            <person name="Morin E."/>
            <person name="Chen J."/>
            <person name="Kohler A."/>
            <person name="Krizsan K."/>
            <person name="Balestrini R."/>
            <person name="Da Silva C."/>
            <person name="Montanini B."/>
            <person name="Hainaut M."/>
            <person name="Levati E."/>
            <person name="Barry K.W."/>
            <person name="Belfiori B."/>
            <person name="Cichocki N."/>
            <person name="Clum A."/>
            <person name="Dockter R.B."/>
            <person name="Fauchery L."/>
            <person name="Guy J."/>
            <person name="Iotti M."/>
            <person name="Le Tacon F."/>
            <person name="Lindquist E.A."/>
            <person name="Lipzen A."/>
            <person name="Malagnac F."/>
            <person name="Mello A."/>
            <person name="Molinier V."/>
            <person name="Miyauchi S."/>
            <person name="Poulain J."/>
            <person name="Riccioni C."/>
            <person name="Rubini A."/>
            <person name="Sitrit Y."/>
            <person name="Splivallo R."/>
            <person name="Traeger S."/>
            <person name="Wang M."/>
            <person name="Zifcakova L."/>
            <person name="Wipf D."/>
            <person name="Zambonelli A."/>
            <person name="Paolocci F."/>
            <person name="Nowrousian M."/>
            <person name="Ottonello S."/>
            <person name="Baldrian P."/>
            <person name="Spatafora J.W."/>
            <person name="Henrissat B."/>
            <person name="Nagy L.G."/>
            <person name="Aury J.M."/>
            <person name="Wincker P."/>
            <person name="Grigoriev I.V."/>
            <person name="Bonfante P."/>
            <person name="Martin F.M."/>
        </authorList>
    </citation>
    <scope>NUCLEOTIDE SEQUENCE [LARGE SCALE GENOMIC DNA]</scope>
    <source>
        <strain evidence="1 2">RN42</strain>
    </source>
</reference>
<gene>
    <name evidence="1" type="ORF">BJ508DRAFT_313783</name>
</gene>
<organism evidence="1 2">
    <name type="scientific">Ascobolus immersus RN42</name>
    <dbReference type="NCBI Taxonomy" id="1160509"/>
    <lineage>
        <taxon>Eukaryota</taxon>
        <taxon>Fungi</taxon>
        <taxon>Dikarya</taxon>
        <taxon>Ascomycota</taxon>
        <taxon>Pezizomycotina</taxon>
        <taxon>Pezizomycetes</taxon>
        <taxon>Pezizales</taxon>
        <taxon>Ascobolaceae</taxon>
        <taxon>Ascobolus</taxon>
    </lineage>
</organism>
<dbReference type="AlphaFoldDB" id="A0A3N4HMZ4"/>
<name>A0A3N4HMZ4_ASCIM</name>